<name>A0A8D8W529_9HEMI</name>
<reference evidence="1" key="1">
    <citation type="submission" date="2021-05" db="EMBL/GenBank/DDBJ databases">
        <authorList>
            <person name="Alioto T."/>
            <person name="Alioto T."/>
            <person name="Gomez Garrido J."/>
        </authorList>
    </citation>
    <scope>NUCLEOTIDE SEQUENCE</scope>
</reference>
<sequence>MPILLLINHQHTPQVHHYPKLLLRTTNLQHMSQTVHRFQVGRIQAAPLTKLPILPPTNLRHTPPIVHRYPNLPLRTTNLHRTPHLVHHYPKLPLRTPVSVFQPNNLPRSIQSCPNSQVILNYPSCQRLSLSLPQKTCSWKN</sequence>
<evidence type="ECO:0000313" key="1">
    <source>
        <dbReference type="EMBL" id="CAG6646113.1"/>
    </source>
</evidence>
<protein>
    <submittedName>
        <fullName evidence="1">Uncharacterized protein</fullName>
    </submittedName>
</protein>
<dbReference type="EMBL" id="HBUF01140160">
    <property type="protein sequence ID" value="CAG6646113.1"/>
    <property type="molecule type" value="Transcribed_RNA"/>
</dbReference>
<accession>A0A8D8W529</accession>
<dbReference type="AlphaFoldDB" id="A0A8D8W529"/>
<dbReference type="EMBL" id="HBUF01140159">
    <property type="protein sequence ID" value="CAG6646112.1"/>
    <property type="molecule type" value="Transcribed_RNA"/>
</dbReference>
<organism evidence="1">
    <name type="scientific">Cacopsylla melanoneura</name>
    <dbReference type="NCBI Taxonomy" id="428564"/>
    <lineage>
        <taxon>Eukaryota</taxon>
        <taxon>Metazoa</taxon>
        <taxon>Ecdysozoa</taxon>
        <taxon>Arthropoda</taxon>
        <taxon>Hexapoda</taxon>
        <taxon>Insecta</taxon>
        <taxon>Pterygota</taxon>
        <taxon>Neoptera</taxon>
        <taxon>Paraneoptera</taxon>
        <taxon>Hemiptera</taxon>
        <taxon>Sternorrhyncha</taxon>
        <taxon>Psylloidea</taxon>
        <taxon>Psyllidae</taxon>
        <taxon>Psyllinae</taxon>
        <taxon>Cacopsylla</taxon>
    </lineage>
</organism>
<proteinExistence type="predicted"/>